<feature type="region of interest" description="Disordered" evidence="1">
    <location>
        <begin position="1"/>
        <end position="152"/>
    </location>
</feature>
<keyword evidence="4" id="KW-1185">Reference proteome</keyword>
<name>A0A5C3N4Z1_9AGAM</name>
<feature type="compositionally biased region" description="Polar residues" evidence="1">
    <location>
        <begin position="20"/>
        <end position="33"/>
    </location>
</feature>
<evidence type="ECO:0000256" key="1">
    <source>
        <dbReference type="SAM" id="MobiDB-lite"/>
    </source>
</evidence>
<evidence type="ECO:0000259" key="2">
    <source>
        <dbReference type="Pfam" id="PF20149"/>
    </source>
</evidence>
<feature type="compositionally biased region" description="Acidic residues" evidence="1">
    <location>
        <begin position="216"/>
        <end position="225"/>
    </location>
</feature>
<dbReference type="Proteomes" id="UP000305948">
    <property type="component" value="Unassembled WGS sequence"/>
</dbReference>
<dbReference type="InterPro" id="IPR045341">
    <property type="entry name" value="DUF6532"/>
</dbReference>
<feature type="compositionally biased region" description="Low complexity" evidence="1">
    <location>
        <begin position="185"/>
        <end position="209"/>
    </location>
</feature>
<dbReference type="OrthoDB" id="3225557at2759"/>
<evidence type="ECO:0000313" key="3">
    <source>
        <dbReference type="EMBL" id="TFK52085.1"/>
    </source>
</evidence>
<feature type="compositionally biased region" description="Acidic residues" evidence="1">
    <location>
        <begin position="87"/>
        <end position="100"/>
    </location>
</feature>
<gene>
    <name evidence="3" type="ORF">OE88DRAFT_1699514</name>
</gene>
<feature type="compositionally biased region" description="Basic and acidic residues" evidence="1">
    <location>
        <begin position="276"/>
        <end position="285"/>
    </location>
</feature>
<feature type="compositionally biased region" description="Basic residues" evidence="1">
    <location>
        <begin position="1"/>
        <end position="11"/>
    </location>
</feature>
<dbReference type="STRING" id="5364.A0A5C3N4Z1"/>
<dbReference type="AlphaFoldDB" id="A0A5C3N4Z1"/>
<sequence>MSRRKTTRPARAKSDAVLVQAQSQVPSRPSRQAKSVALENAVWKDDKKTRKCTTSNVAEQAAVKRSKSERAEKGTDVQKQRHLPPDIDLDQPSDDDDDNNDNVPARTRAPAAVPNAADEESSDASQGSAFEDNGENSDDSDSQADEAIVSDDELLKELRGKQPDRLASILAIEQPHWTTSKQKDTTTPSTLSLRSSNISIHSSLSTASIPPTTMGSDEDNEDDTEPQPALDSDNEEVFYQVPKNRASTGNVSEKARTAPHQPRQSDRSGKQRSWGKRRDVEEPKWKSTGQGKTEIDAATLKKALRNIEARSSQVIGKAEIVQTHTTDSDVAPDLVWPTSGGELSLNAQHSEVQSIVRGAINDVMRYILFVHAFPDKVQRSKISVQALQSASREQHLPRMLQRLSADKAYAADMAALPNQRISTLRGNIKKLTDLQVMTSYGLQQRDELVSDIDWLQKDLQYIYPLDVERRTHKANAPYEHQIFIDILRAQFFAGPSSIASQYSDLFVSTLTDKDSEKEIPGAMMALVSTAIYASLSDWKARDKKARKFSADEYANQYEDNMSVLAGIHQRHPRAYHSTMHRLYVQASGSTMARSSQAKSNILALLDLAGMSEE</sequence>
<feature type="domain" description="DUF6532" evidence="2">
    <location>
        <begin position="362"/>
        <end position="565"/>
    </location>
</feature>
<feature type="region of interest" description="Disordered" evidence="1">
    <location>
        <begin position="172"/>
        <end position="293"/>
    </location>
</feature>
<feature type="compositionally biased region" description="Low complexity" evidence="1">
    <location>
        <begin position="101"/>
        <end position="116"/>
    </location>
</feature>
<dbReference type="EMBL" id="ML213510">
    <property type="protein sequence ID" value="TFK52085.1"/>
    <property type="molecule type" value="Genomic_DNA"/>
</dbReference>
<reference evidence="3 4" key="1">
    <citation type="journal article" date="2019" name="Nat. Ecol. Evol.">
        <title>Megaphylogeny resolves global patterns of mushroom evolution.</title>
        <authorList>
            <person name="Varga T."/>
            <person name="Krizsan K."/>
            <person name="Foldi C."/>
            <person name="Dima B."/>
            <person name="Sanchez-Garcia M."/>
            <person name="Sanchez-Ramirez S."/>
            <person name="Szollosi G.J."/>
            <person name="Szarkandi J.G."/>
            <person name="Papp V."/>
            <person name="Albert L."/>
            <person name="Andreopoulos W."/>
            <person name="Angelini C."/>
            <person name="Antonin V."/>
            <person name="Barry K.W."/>
            <person name="Bougher N.L."/>
            <person name="Buchanan P."/>
            <person name="Buyck B."/>
            <person name="Bense V."/>
            <person name="Catcheside P."/>
            <person name="Chovatia M."/>
            <person name="Cooper J."/>
            <person name="Damon W."/>
            <person name="Desjardin D."/>
            <person name="Finy P."/>
            <person name="Geml J."/>
            <person name="Haridas S."/>
            <person name="Hughes K."/>
            <person name="Justo A."/>
            <person name="Karasinski D."/>
            <person name="Kautmanova I."/>
            <person name="Kiss B."/>
            <person name="Kocsube S."/>
            <person name="Kotiranta H."/>
            <person name="LaButti K.M."/>
            <person name="Lechner B.E."/>
            <person name="Liimatainen K."/>
            <person name="Lipzen A."/>
            <person name="Lukacs Z."/>
            <person name="Mihaltcheva S."/>
            <person name="Morgado L.N."/>
            <person name="Niskanen T."/>
            <person name="Noordeloos M.E."/>
            <person name="Ohm R.A."/>
            <person name="Ortiz-Santana B."/>
            <person name="Ovrebo C."/>
            <person name="Racz N."/>
            <person name="Riley R."/>
            <person name="Savchenko A."/>
            <person name="Shiryaev A."/>
            <person name="Soop K."/>
            <person name="Spirin V."/>
            <person name="Szebenyi C."/>
            <person name="Tomsovsky M."/>
            <person name="Tulloss R.E."/>
            <person name="Uehling J."/>
            <person name="Grigoriev I.V."/>
            <person name="Vagvolgyi C."/>
            <person name="Papp T."/>
            <person name="Martin F.M."/>
            <person name="Miettinen O."/>
            <person name="Hibbett D.S."/>
            <person name="Nagy L.G."/>
        </authorList>
    </citation>
    <scope>NUCLEOTIDE SEQUENCE [LARGE SCALE GENOMIC DNA]</scope>
    <source>
        <strain evidence="3 4">OMC1185</strain>
    </source>
</reference>
<feature type="compositionally biased region" description="Acidic residues" evidence="1">
    <location>
        <begin position="132"/>
        <end position="152"/>
    </location>
</feature>
<accession>A0A5C3N4Z1</accession>
<protein>
    <recommendedName>
        <fullName evidence="2">DUF6532 domain-containing protein</fullName>
    </recommendedName>
</protein>
<proteinExistence type="predicted"/>
<evidence type="ECO:0000313" key="4">
    <source>
        <dbReference type="Proteomes" id="UP000305948"/>
    </source>
</evidence>
<dbReference type="Pfam" id="PF20149">
    <property type="entry name" value="DUF6532"/>
    <property type="match status" value="1"/>
</dbReference>
<feature type="compositionally biased region" description="Basic and acidic residues" evidence="1">
    <location>
        <begin position="66"/>
        <end position="85"/>
    </location>
</feature>
<organism evidence="3 4">
    <name type="scientific">Heliocybe sulcata</name>
    <dbReference type="NCBI Taxonomy" id="5364"/>
    <lineage>
        <taxon>Eukaryota</taxon>
        <taxon>Fungi</taxon>
        <taxon>Dikarya</taxon>
        <taxon>Basidiomycota</taxon>
        <taxon>Agaricomycotina</taxon>
        <taxon>Agaricomycetes</taxon>
        <taxon>Gloeophyllales</taxon>
        <taxon>Gloeophyllaceae</taxon>
        <taxon>Heliocybe</taxon>
    </lineage>
</organism>